<gene>
    <name evidence="2" type="ORF">GCM10010326_39190</name>
</gene>
<dbReference type="Proteomes" id="UP000600946">
    <property type="component" value="Unassembled WGS sequence"/>
</dbReference>
<proteinExistence type="predicted"/>
<name>A0ABQ3A9V5_9ACTN</name>
<sequence>MSTTGDAPGPYVQGCRNEVERPENRALRISFYGAITAVPAGSGSMWTSGAVIYMPLTTAWFLFVEGCSITAVVAGHRARRQAKRHGLPGRWWALLSITTGWLCGLAALLVMLLVAGVTLGIMAVFLS</sequence>
<reference evidence="3" key="1">
    <citation type="journal article" date="2019" name="Int. J. Syst. Evol. Microbiol.">
        <title>The Global Catalogue of Microorganisms (GCM) 10K type strain sequencing project: providing services to taxonomists for standard genome sequencing and annotation.</title>
        <authorList>
            <consortium name="The Broad Institute Genomics Platform"/>
            <consortium name="The Broad Institute Genome Sequencing Center for Infectious Disease"/>
            <person name="Wu L."/>
            <person name="Ma J."/>
        </authorList>
    </citation>
    <scope>NUCLEOTIDE SEQUENCE [LARGE SCALE GENOMIC DNA]</scope>
    <source>
        <strain evidence="3">JCM 4594</strain>
    </source>
</reference>
<keyword evidence="1" id="KW-0812">Transmembrane</keyword>
<evidence type="ECO:0000256" key="1">
    <source>
        <dbReference type="SAM" id="Phobius"/>
    </source>
</evidence>
<feature type="transmembrane region" description="Helical" evidence="1">
    <location>
        <begin position="52"/>
        <end position="73"/>
    </location>
</feature>
<accession>A0ABQ3A9V5</accession>
<dbReference type="RefSeq" id="WP_190027795.1">
    <property type="nucleotide sequence ID" value="NZ_BMUU01000006.1"/>
</dbReference>
<comment type="caution">
    <text evidence="2">The sequence shown here is derived from an EMBL/GenBank/DDBJ whole genome shotgun (WGS) entry which is preliminary data.</text>
</comment>
<keyword evidence="3" id="KW-1185">Reference proteome</keyword>
<protein>
    <recommendedName>
        <fullName evidence="4">DUF4190 domain-containing protein</fullName>
    </recommendedName>
</protein>
<keyword evidence="1" id="KW-1133">Transmembrane helix</keyword>
<evidence type="ECO:0000313" key="3">
    <source>
        <dbReference type="Proteomes" id="UP000600946"/>
    </source>
</evidence>
<dbReference type="GeneID" id="96291861"/>
<keyword evidence="1" id="KW-0472">Membrane</keyword>
<organism evidence="2 3">
    <name type="scientific">Streptomyces xanthochromogenes</name>
    <dbReference type="NCBI Taxonomy" id="67384"/>
    <lineage>
        <taxon>Bacteria</taxon>
        <taxon>Bacillati</taxon>
        <taxon>Actinomycetota</taxon>
        <taxon>Actinomycetes</taxon>
        <taxon>Kitasatosporales</taxon>
        <taxon>Streptomycetaceae</taxon>
        <taxon>Streptomyces</taxon>
    </lineage>
</organism>
<feature type="transmembrane region" description="Helical" evidence="1">
    <location>
        <begin position="93"/>
        <end position="126"/>
    </location>
</feature>
<dbReference type="EMBL" id="BMUU01000006">
    <property type="protein sequence ID" value="GGY41212.1"/>
    <property type="molecule type" value="Genomic_DNA"/>
</dbReference>
<evidence type="ECO:0008006" key="4">
    <source>
        <dbReference type="Google" id="ProtNLM"/>
    </source>
</evidence>
<evidence type="ECO:0000313" key="2">
    <source>
        <dbReference type="EMBL" id="GGY41212.1"/>
    </source>
</evidence>